<reference evidence="8" key="1">
    <citation type="submission" date="2018-05" db="EMBL/GenBank/DDBJ databases">
        <authorList>
            <person name="Li X."/>
        </authorList>
    </citation>
    <scope>NUCLEOTIDE SEQUENCE [LARGE SCALE GENOMIC DNA]</scope>
    <source>
        <strain evidence="8">LX32</strain>
    </source>
</reference>
<gene>
    <name evidence="7" type="ORF">DJ017_02375</name>
</gene>
<organism evidence="7 8">
    <name type="scientific">Phenylobacterium soli</name>
    <dbReference type="NCBI Taxonomy" id="2170551"/>
    <lineage>
        <taxon>Bacteria</taxon>
        <taxon>Pseudomonadati</taxon>
        <taxon>Pseudomonadota</taxon>
        <taxon>Alphaproteobacteria</taxon>
        <taxon>Caulobacterales</taxon>
        <taxon>Caulobacteraceae</taxon>
        <taxon>Phenylobacterium</taxon>
    </lineage>
</organism>
<dbReference type="InterPro" id="IPR019133">
    <property type="entry name" value="MIC60"/>
</dbReference>
<evidence type="ECO:0000256" key="6">
    <source>
        <dbReference type="SAM" id="Phobius"/>
    </source>
</evidence>
<evidence type="ECO:0000256" key="5">
    <source>
        <dbReference type="SAM" id="MobiDB-lite"/>
    </source>
</evidence>
<keyword evidence="8" id="KW-1185">Reference proteome</keyword>
<accession>A0A328AFD7</accession>
<evidence type="ECO:0000256" key="3">
    <source>
        <dbReference type="ARBA" id="ARBA00022989"/>
    </source>
</evidence>
<dbReference type="Proteomes" id="UP000249254">
    <property type="component" value="Unassembled WGS sequence"/>
</dbReference>
<dbReference type="EMBL" id="QFYQ01000001">
    <property type="protein sequence ID" value="RAK53452.1"/>
    <property type="molecule type" value="Genomic_DNA"/>
</dbReference>
<evidence type="ECO:0000256" key="4">
    <source>
        <dbReference type="ARBA" id="ARBA00023136"/>
    </source>
</evidence>
<feature type="region of interest" description="Disordered" evidence="5">
    <location>
        <begin position="1"/>
        <end position="20"/>
    </location>
</feature>
<dbReference type="RefSeq" id="WP_111527204.1">
    <property type="nucleotide sequence ID" value="NZ_JBHRSG010000001.1"/>
</dbReference>
<comment type="caution">
    <text evidence="7">The sequence shown here is derived from an EMBL/GenBank/DDBJ whole genome shotgun (WGS) entry which is preliminary data.</text>
</comment>
<keyword evidence="2 6" id="KW-0812">Transmembrane</keyword>
<comment type="subcellular location">
    <subcellularLocation>
        <location evidence="1">Membrane</location>
    </subcellularLocation>
</comment>
<protein>
    <submittedName>
        <fullName evidence="7">Uncharacterized protein</fullName>
    </submittedName>
</protein>
<feature type="transmembrane region" description="Helical" evidence="6">
    <location>
        <begin position="30"/>
        <end position="51"/>
    </location>
</feature>
<evidence type="ECO:0000256" key="2">
    <source>
        <dbReference type="ARBA" id="ARBA00022692"/>
    </source>
</evidence>
<dbReference type="AlphaFoldDB" id="A0A328AFD7"/>
<proteinExistence type="predicted"/>
<dbReference type="OrthoDB" id="7193408at2"/>
<sequence length="292" mass="30422">MSPRQHADVSAPKDPAEYRPRALKGGVSPWAVLVLSLACLAAGMAVATFAPKYFATRPAARQPEAPPAPEPLHTLTVPAAPEAITPQTTVPALVQAPQLERLEGRVTSLEAQANRANHAAAAALAAAALVEASQGSRPFPEEAAALRAVSPDSPELGQLTRLAAAGAPSRESLTASFPDYAARAASAARKPGEGAPLSDRIAYYLSQVVMVRRVGDVAGEGPDAQLARAERSVEDGDFDRAFAALDKLPPAARDAMAPWRTRAERRAEVDRLAASLRARALAELAAVSRSGA</sequence>
<keyword evidence="3 6" id="KW-1133">Transmembrane helix</keyword>
<dbReference type="GO" id="GO:0016020">
    <property type="term" value="C:membrane"/>
    <property type="evidence" value="ECO:0007669"/>
    <property type="project" value="UniProtKB-SubCell"/>
</dbReference>
<name>A0A328AFD7_9CAUL</name>
<dbReference type="Pfam" id="PF09731">
    <property type="entry name" value="Mitofilin"/>
    <property type="match status" value="1"/>
</dbReference>
<evidence type="ECO:0000313" key="8">
    <source>
        <dbReference type="Proteomes" id="UP000249254"/>
    </source>
</evidence>
<evidence type="ECO:0000313" key="7">
    <source>
        <dbReference type="EMBL" id="RAK53452.1"/>
    </source>
</evidence>
<evidence type="ECO:0000256" key="1">
    <source>
        <dbReference type="ARBA" id="ARBA00004370"/>
    </source>
</evidence>
<keyword evidence="4 6" id="KW-0472">Membrane</keyword>